<proteinExistence type="predicted"/>
<evidence type="ECO:0000259" key="3">
    <source>
        <dbReference type="Pfam" id="PF25221"/>
    </source>
</evidence>
<dbReference type="InterPro" id="IPR057436">
    <property type="entry name" value="5TMH_Lnb"/>
</dbReference>
<dbReference type="EMBL" id="CP033459">
    <property type="protein sequence ID" value="QFQ13609.1"/>
    <property type="molecule type" value="Genomic_DNA"/>
</dbReference>
<reference evidence="4 5" key="1">
    <citation type="submission" date="2018-11" db="EMBL/GenBank/DDBJ databases">
        <authorList>
            <person name="Na S.W."/>
            <person name="Baik M."/>
        </authorList>
    </citation>
    <scope>NUCLEOTIDE SEQUENCE [LARGE SCALE GENOMIC DNA]</scope>
    <source>
        <strain evidence="4 5">E39</strain>
    </source>
</reference>
<feature type="transmembrane region" description="Helical" evidence="1">
    <location>
        <begin position="357"/>
        <end position="377"/>
    </location>
</feature>
<evidence type="ECO:0000313" key="5">
    <source>
        <dbReference type="Proteomes" id="UP000249375"/>
    </source>
</evidence>
<feature type="domain" description="Lnb N-terminal periplasmic" evidence="2">
    <location>
        <begin position="11"/>
        <end position="167"/>
    </location>
</feature>
<name>A0A5P8E9A2_9BACT</name>
<dbReference type="Proteomes" id="UP000249375">
    <property type="component" value="Chromosome"/>
</dbReference>
<dbReference type="KEGG" id="alq:C7Y71_011670"/>
<keyword evidence="1" id="KW-1133">Transmembrane helix</keyword>
<dbReference type="Pfam" id="PF13387">
    <property type="entry name" value="Lnb_N"/>
    <property type="match status" value="1"/>
</dbReference>
<dbReference type="InterPro" id="IPR025178">
    <property type="entry name" value="Lnb_N"/>
</dbReference>
<evidence type="ECO:0000313" key="4">
    <source>
        <dbReference type="EMBL" id="QFQ13609.1"/>
    </source>
</evidence>
<accession>A0A5P8E9A2</accession>
<keyword evidence="1" id="KW-0812">Transmembrane</keyword>
<evidence type="ECO:0000256" key="1">
    <source>
        <dbReference type="SAM" id="Phobius"/>
    </source>
</evidence>
<feature type="transmembrane region" description="Helical" evidence="1">
    <location>
        <begin position="246"/>
        <end position="264"/>
    </location>
</feature>
<dbReference type="Pfam" id="PF25221">
    <property type="entry name" value="5TMH_Lnb"/>
    <property type="match status" value="1"/>
</dbReference>
<feature type="transmembrane region" description="Helical" evidence="1">
    <location>
        <begin position="329"/>
        <end position="351"/>
    </location>
</feature>
<sequence length="403" mass="46233">MPMHDMVAQETSEPDSVLHISLLTSAPGPDIHEAYGHTAIRARISGTDYDWAFNYGVFTYEESLFFWHFILGKAEFMCCAFPTDIYLEVYAKEGRWVDEQEINLTEEEKYELLRLLEINVLDKGWKYQYSFLYDNCTTRAYEKIVEAVSGNVVLPKENNSKTFRELLHEFAGPDEWSGFAADLVMGNEVEQTPSVRQMMFLPMYAESTLDKIKIQNPDGSVRPFVKSKERHQPVAKGDRNLLPFRPLHFAVLLLIAAIALTMYEKWKKTYVKWFDVALMLFQGLLGVIVMILLLFSHHPAVSSNWNALWLNILPLLALPFMFRKKKSVILTVLFAIIIVLLLAFFVIGAAGVQEIPLAAYLLALTLLIRYTNAFLLVRNSPAKETAQVEEKSLPKKHKKNKKR</sequence>
<feature type="transmembrane region" description="Helical" evidence="1">
    <location>
        <begin position="303"/>
        <end position="322"/>
    </location>
</feature>
<dbReference type="AlphaFoldDB" id="A0A5P8E9A2"/>
<gene>
    <name evidence="4" type="ORF">C7Y71_011670</name>
</gene>
<keyword evidence="1" id="KW-0472">Membrane</keyword>
<protein>
    <submittedName>
        <fullName evidence="4">DUF4105 domain-containing protein</fullName>
    </submittedName>
</protein>
<feature type="domain" description="Lnb-like transmembrane" evidence="3">
    <location>
        <begin position="244"/>
        <end position="376"/>
    </location>
</feature>
<evidence type="ECO:0000259" key="2">
    <source>
        <dbReference type="Pfam" id="PF13387"/>
    </source>
</evidence>
<feature type="transmembrane region" description="Helical" evidence="1">
    <location>
        <begin position="276"/>
        <end position="297"/>
    </location>
</feature>
<organism evidence="4 5">
    <name type="scientific">Pseudoprevotella muciniphila</name>
    <dbReference type="NCBI Taxonomy" id="2133944"/>
    <lineage>
        <taxon>Bacteria</taxon>
        <taxon>Pseudomonadati</taxon>
        <taxon>Bacteroidota</taxon>
        <taxon>Bacteroidia</taxon>
        <taxon>Bacteroidales</taxon>
        <taxon>Prevotellaceae</taxon>
        <taxon>Pseudoprevotella</taxon>
    </lineage>
</organism>
<keyword evidence="5" id="KW-1185">Reference proteome</keyword>